<accession>A0A6J4T8C7</accession>
<organism evidence="2">
    <name type="scientific">uncultured Rubrobacteraceae bacterium</name>
    <dbReference type="NCBI Taxonomy" id="349277"/>
    <lineage>
        <taxon>Bacteria</taxon>
        <taxon>Bacillati</taxon>
        <taxon>Actinomycetota</taxon>
        <taxon>Rubrobacteria</taxon>
        <taxon>Rubrobacterales</taxon>
        <taxon>Rubrobacteraceae</taxon>
        <taxon>environmental samples</taxon>
    </lineage>
</organism>
<feature type="compositionally biased region" description="Pro residues" evidence="1">
    <location>
        <begin position="241"/>
        <end position="253"/>
    </location>
</feature>
<feature type="compositionally biased region" description="Basic residues" evidence="1">
    <location>
        <begin position="102"/>
        <end position="118"/>
    </location>
</feature>
<gene>
    <name evidence="2" type="ORF">AVDCRST_MAG12-3472</name>
</gene>
<proteinExistence type="predicted"/>
<evidence type="ECO:0000256" key="1">
    <source>
        <dbReference type="SAM" id="MobiDB-lite"/>
    </source>
</evidence>
<protein>
    <submittedName>
        <fullName evidence="2">Metallo-beta-lactamase family protein, RNA-specific</fullName>
    </submittedName>
</protein>
<dbReference type="AlphaFoldDB" id="A0A6J4T8C7"/>
<feature type="compositionally biased region" description="Basic residues" evidence="1">
    <location>
        <begin position="661"/>
        <end position="677"/>
    </location>
</feature>
<feature type="compositionally biased region" description="Basic and acidic residues" evidence="1">
    <location>
        <begin position="286"/>
        <end position="297"/>
    </location>
</feature>
<feature type="compositionally biased region" description="Basic and acidic residues" evidence="1">
    <location>
        <begin position="643"/>
        <end position="652"/>
    </location>
</feature>
<feature type="compositionally biased region" description="Basic and acidic residues" evidence="1">
    <location>
        <begin position="119"/>
        <end position="128"/>
    </location>
</feature>
<feature type="compositionally biased region" description="Basic and acidic residues" evidence="1">
    <location>
        <begin position="403"/>
        <end position="437"/>
    </location>
</feature>
<feature type="compositionally biased region" description="Basic and acidic residues" evidence="1">
    <location>
        <begin position="340"/>
        <end position="351"/>
    </location>
</feature>
<feature type="non-terminal residue" evidence="2">
    <location>
        <position position="721"/>
    </location>
</feature>
<feature type="region of interest" description="Disordered" evidence="1">
    <location>
        <begin position="572"/>
        <end position="721"/>
    </location>
</feature>
<feature type="compositionally biased region" description="Basic residues" evidence="1">
    <location>
        <begin position="710"/>
        <end position="721"/>
    </location>
</feature>
<feature type="compositionally biased region" description="Basic and acidic residues" evidence="1">
    <location>
        <begin position="1"/>
        <end position="15"/>
    </location>
</feature>
<reference evidence="2" key="1">
    <citation type="submission" date="2020-02" db="EMBL/GenBank/DDBJ databases">
        <authorList>
            <person name="Meier V. D."/>
        </authorList>
    </citation>
    <scope>NUCLEOTIDE SEQUENCE</scope>
    <source>
        <strain evidence="2">AVDCRST_MAG12</strain>
    </source>
</reference>
<feature type="compositionally biased region" description="Basic residues" evidence="1">
    <location>
        <begin position="173"/>
        <end position="192"/>
    </location>
</feature>
<feature type="non-terminal residue" evidence="2">
    <location>
        <position position="1"/>
    </location>
</feature>
<feature type="compositionally biased region" description="Basic and acidic residues" evidence="1">
    <location>
        <begin position="143"/>
        <end position="154"/>
    </location>
</feature>
<feature type="compositionally biased region" description="Basic and acidic residues" evidence="1">
    <location>
        <begin position="497"/>
        <end position="523"/>
    </location>
</feature>
<sequence length="721" mass="78748">QDRRAGADPTRDLRGPRKSLRGEPGGDVGGPHHRGPPPGGADHRRGAGPGGRRGADGVLAHGEGCGAEEGLRGRPRQGPGDGARAPEGRERAALLRLQGRQRAGRRARRGGRRPHRRAERGLRARPEGRGAGGLRPGRQGPPRRADRRAGEARRAAGAGARRRADGVLPGRGARGRAARGARARGRRARPHKERAPERPVHRRRLRRASGKGRKERGRRHAGHARLGGQHGAPARVYGKGPPGPVRPARPAHPGPQTGGGGGRRPRPLPGRAAGSAAGGGGGTGERQQERGPREDQAHALLQGARRGRGGGRQQPPDRLWGHKGASGCRHQARRQGAGRAEFRGHQQDRRGRYNPRPPRPLRGASAARQGPPRVADLLHPPFGEAHSERAQRPRGHGWRPARRGADTRGQEEARARAVRQAVEDRGRHGDAHRERPHLGGGERAAPVRAGDGLPHRGHLHGGPLLHPLGAAARREGHRPAHHGGDARRPEAPAVLGLHKDDGRDHQRHDHGAERERAHPDVRPRAGAGDHPWPQALRQGVRPRPRRLYLRRRLRGDDLREALRRAARVHEAVSAAQRPARDLLLGQHQGRRERRQRPRAHPHQPLRRHSLAGDYAGRRQRLLPPQAGGGFEERRHPALQRRLLLRDPEDRGRGGAVAGRAGKLRRPLHARRASRHNQKTLSTPDHPDPRLPPPHKRPRLPPGPGPQDPHAHRRRDRPHGPV</sequence>
<dbReference type="EMBL" id="CADCVK010000491">
    <property type="protein sequence ID" value="CAA9515894.1"/>
    <property type="molecule type" value="Genomic_DNA"/>
</dbReference>
<feature type="compositionally biased region" description="Basic residues" evidence="1">
    <location>
        <begin position="392"/>
        <end position="402"/>
    </location>
</feature>
<feature type="region of interest" description="Disordered" evidence="1">
    <location>
        <begin position="1"/>
        <end position="467"/>
    </location>
</feature>
<name>A0A6J4T8C7_9ACTN</name>
<feature type="compositionally biased region" description="Basic and acidic residues" evidence="1">
    <location>
        <begin position="84"/>
        <end position="93"/>
    </location>
</feature>
<feature type="compositionally biased region" description="Basic residues" evidence="1">
    <location>
        <begin position="200"/>
        <end position="223"/>
    </location>
</feature>
<feature type="region of interest" description="Disordered" evidence="1">
    <location>
        <begin position="496"/>
        <end position="539"/>
    </location>
</feature>
<evidence type="ECO:0000313" key="2">
    <source>
        <dbReference type="EMBL" id="CAA9515894.1"/>
    </source>
</evidence>
<feature type="compositionally biased region" description="Basic residues" evidence="1">
    <location>
        <begin position="588"/>
        <end position="609"/>
    </location>
</feature>